<keyword evidence="3" id="KW-1185">Reference proteome</keyword>
<reference evidence="2" key="1">
    <citation type="submission" date="2008-06" db="EMBL/GenBank/DDBJ databases">
        <title>Complete sequence of Chlorobaculum parvum NCIB 8327.</title>
        <authorList>
            <consortium name="US DOE Joint Genome Institute"/>
            <person name="Lucas S."/>
            <person name="Copeland A."/>
            <person name="Lapidus A."/>
            <person name="Glavina del Rio T."/>
            <person name="Dalin E."/>
            <person name="Tice H."/>
            <person name="Bruce D."/>
            <person name="Goodwin L."/>
            <person name="Pitluck S."/>
            <person name="Schmutz J."/>
            <person name="Larimer F."/>
            <person name="Land M."/>
            <person name="Hauser L."/>
            <person name="Kyrpides N."/>
            <person name="Mikhailova N."/>
            <person name="Zhao F."/>
            <person name="Li T."/>
            <person name="Liu Z."/>
            <person name="Overmann J."/>
            <person name="Bryant D.A."/>
            <person name="Richardson P."/>
        </authorList>
    </citation>
    <scope>NUCLEOTIDE SEQUENCE [LARGE SCALE GENOMIC DNA]</scope>
    <source>
        <strain evidence="2">NCIB 8327</strain>
    </source>
</reference>
<dbReference type="InterPro" id="IPR025060">
    <property type="entry name" value="DUF3999"/>
</dbReference>
<keyword evidence="1" id="KW-0472">Membrane</keyword>
<dbReference type="Pfam" id="PF13163">
    <property type="entry name" value="DUF3999"/>
    <property type="match status" value="1"/>
</dbReference>
<feature type="transmembrane region" description="Helical" evidence="1">
    <location>
        <begin position="397"/>
        <end position="418"/>
    </location>
</feature>
<name>B3QNW9_CHLP8</name>
<dbReference type="RefSeq" id="WP_012502455.1">
    <property type="nucleotide sequence ID" value="NC_011027.1"/>
</dbReference>
<sequence>MKKSVLQVLLCLILLLDGAAGVCATFDERLWEKYAQIELPKEGSNGSLAALPLDSYRLGDLTASTPFADFRVVTDRKEEVPWQIVSKRPETRQELIAFQMRNLSTTENGDTWAEFLVDENGTAVNALQIISPDTNYIRPVEVLGSRDGKAWQTLRKDGVIFELDKGEKLKNDRLSIPKTTFPHLAIRIANGGKEALKITEVRLFRQRNSAGQTYRIRGTIEKQAFDDSRKENSVVMRMDKAFPVDRLEIVTNDRNFQRFVTVETKNNKGVWAAVGGGTIYNFDTPDLHSSQLSIELPEISAAEYRLVFRNHDSPPLTISSVSGIGYRRVLVFKTYPDRKLFLFWGNPSAKNPQYDLAKAINAESVDKLPVAGLGPVRENPSFAGDEARLPFSERYQFLLYGAVILAIAALLFMQYRVFRRIHVDDAKTKS</sequence>
<accession>B3QNW9</accession>
<proteinExistence type="predicted"/>
<evidence type="ECO:0000313" key="3">
    <source>
        <dbReference type="Proteomes" id="UP000008811"/>
    </source>
</evidence>
<evidence type="ECO:0000313" key="2">
    <source>
        <dbReference type="EMBL" id="ACF11622.1"/>
    </source>
</evidence>
<evidence type="ECO:0000256" key="1">
    <source>
        <dbReference type="SAM" id="Phobius"/>
    </source>
</evidence>
<keyword evidence="1" id="KW-1133">Transmembrane helix</keyword>
<dbReference type="AlphaFoldDB" id="B3QNW9"/>
<dbReference type="eggNOG" id="COG5373">
    <property type="taxonomic scope" value="Bacteria"/>
</dbReference>
<protein>
    <recommendedName>
        <fullName evidence="4">DUF3999 family protein</fullName>
    </recommendedName>
</protein>
<dbReference type="KEGG" id="cpc:Cpar_1217"/>
<evidence type="ECO:0008006" key="4">
    <source>
        <dbReference type="Google" id="ProtNLM"/>
    </source>
</evidence>
<keyword evidence="1" id="KW-0812">Transmembrane</keyword>
<dbReference type="EMBL" id="CP001099">
    <property type="protein sequence ID" value="ACF11622.1"/>
    <property type="molecule type" value="Genomic_DNA"/>
</dbReference>
<organism evidence="2 3">
    <name type="scientific">Chlorobaculum parvum (strain DSM 263 / NCIMB 8327)</name>
    <name type="common">Chlorobium vibrioforme subsp. thiosulfatophilum</name>
    <dbReference type="NCBI Taxonomy" id="517417"/>
    <lineage>
        <taxon>Bacteria</taxon>
        <taxon>Pseudomonadati</taxon>
        <taxon>Chlorobiota</taxon>
        <taxon>Chlorobiia</taxon>
        <taxon>Chlorobiales</taxon>
        <taxon>Chlorobiaceae</taxon>
        <taxon>Chlorobaculum</taxon>
    </lineage>
</organism>
<gene>
    <name evidence="2" type="ordered locus">Cpar_1217</name>
</gene>
<dbReference type="Proteomes" id="UP000008811">
    <property type="component" value="Chromosome"/>
</dbReference>
<dbReference type="OrthoDB" id="994644at2"/>
<dbReference type="STRING" id="517417.Cpar_1217"/>
<dbReference type="HOGENOM" id="CLU_637272_0_0_10"/>